<feature type="transmembrane region" description="Helical" evidence="1">
    <location>
        <begin position="43"/>
        <end position="60"/>
    </location>
</feature>
<dbReference type="AlphaFoldDB" id="A0A443RZE5"/>
<gene>
    <name evidence="2" type="ORF">B4U80_14243</name>
</gene>
<reference evidence="2 3" key="1">
    <citation type="journal article" date="2018" name="Gigascience">
        <title>Genomes of trombidid mites reveal novel predicted allergens and laterally-transferred genes associated with secondary metabolism.</title>
        <authorList>
            <person name="Dong X."/>
            <person name="Chaisiri K."/>
            <person name="Xia D."/>
            <person name="Armstrong S.D."/>
            <person name="Fang Y."/>
            <person name="Donnelly M.J."/>
            <person name="Kadowaki T."/>
            <person name="McGarry J.W."/>
            <person name="Darby A.C."/>
            <person name="Makepeace B.L."/>
        </authorList>
    </citation>
    <scope>NUCLEOTIDE SEQUENCE [LARGE SCALE GENOMIC DNA]</scope>
    <source>
        <strain evidence="2">UoL-UT</strain>
    </source>
</reference>
<keyword evidence="1" id="KW-0472">Membrane</keyword>
<dbReference type="SUPFAM" id="SSF103473">
    <property type="entry name" value="MFS general substrate transporter"/>
    <property type="match status" value="1"/>
</dbReference>
<sequence length="187" mass="20967">MKEIQRHKVNVLGMIEIAGGLSASITTLVFGYLLDKKKCYKMLYLLVTLASMLCYATYYISLNMHIIWVTFIFGVFIVFLIEIYVALEILAGVINYPVHESVTASLVTIAEQTGGTTFTFIITAIVNNISILAAFIFIVSTLFINCLLIFTVKTLMHIFNPCEDEQSGLQNVLVYINNLLVIIHDVI</sequence>
<keyword evidence="2" id="KW-0675">Receptor</keyword>
<accession>A0A443RZE5</accession>
<dbReference type="InterPro" id="IPR036259">
    <property type="entry name" value="MFS_trans_sf"/>
</dbReference>
<keyword evidence="1" id="KW-0812">Transmembrane</keyword>
<dbReference type="EMBL" id="NCKV01016376">
    <property type="protein sequence ID" value="RWS20640.1"/>
    <property type="molecule type" value="Genomic_DNA"/>
</dbReference>
<dbReference type="Gene3D" id="1.20.1250.20">
    <property type="entry name" value="MFS general substrate transporter like domains"/>
    <property type="match status" value="1"/>
</dbReference>
<keyword evidence="1" id="KW-1133">Transmembrane helix</keyword>
<feature type="transmembrane region" description="Helical" evidence="1">
    <location>
        <begin position="12"/>
        <end position="34"/>
    </location>
</feature>
<comment type="caution">
    <text evidence="2">The sequence shown here is derived from an EMBL/GenBank/DDBJ whole genome shotgun (WGS) entry which is preliminary data.</text>
</comment>
<proteinExistence type="predicted"/>
<feature type="transmembrane region" description="Helical" evidence="1">
    <location>
        <begin position="131"/>
        <end position="150"/>
    </location>
</feature>
<dbReference type="Proteomes" id="UP000288716">
    <property type="component" value="Unassembled WGS sequence"/>
</dbReference>
<keyword evidence="3" id="KW-1185">Reference proteome</keyword>
<evidence type="ECO:0000313" key="2">
    <source>
        <dbReference type="EMBL" id="RWS20640.1"/>
    </source>
</evidence>
<organism evidence="2 3">
    <name type="scientific">Leptotrombidium deliense</name>
    <dbReference type="NCBI Taxonomy" id="299467"/>
    <lineage>
        <taxon>Eukaryota</taxon>
        <taxon>Metazoa</taxon>
        <taxon>Ecdysozoa</taxon>
        <taxon>Arthropoda</taxon>
        <taxon>Chelicerata</taxon>
        <taxon>Arachnida</taxon>
        <taxon>Acari</taxon>
        <taxon>Acariformes</taxon>
        <taxon>Trombidiformes</taxon>
        <taxon>Prostigmata</taxon>
        <taxon>Anystina</taxon>
        <taxon>Parasitengona</taxon>
        <taxon>Trombiculoidea</taxon>
        <taxon>Trombiculidae</taxon>
        <taxon>Leptotrombidium</taxon>
    </lineage>
</organism>
<protein>
    <submittedName>
        <fullName evidence="2">Feline leukemia virus subgroup C receptor-related protein 2-like protein</fullName>
    </submittedName>
</protein>
<evidence type="ECO:0000256" key="1">
    <source>
        <dbReference type="SAM" id="Phobius"/>
    </source>
</evidence>
<dbReference type="VEuPathDB" id="VectorBase:LDEU011400"/>
<evidence type="ECO:0000313" key="3">
    <source>
        <dbReference type="Proteomes" id="UP000288716"/>
    </source>
</evidence>
<name>A0A443RZE5_9ACAR</name>
<feature type="transmembrane region" description="Helical" evidence="1">
    <location>
        <begin position="66"/>
        <end position="90"/>
    </location>
</feature>